<dbReference type="InterPro" id="IPR002347">
    <property type="entry name" value="SDR_fam"/>
</dbReference>
<evidence type="ECO:0000313" key="5">
    <source>
        <dbReference type="EMBL" id="CAB4816569.1"/>
    </source>
</evidence>
<dbReference type="EMBL" id="CAFBMT010000019">
    <property type="protein sequence ID" value="CAB4947999.1"/>
    <property type="molecule type" value="Genomic_DNA"/>
</dbReference>
<dbReference type="EMBL" id="CAESGF010000022">
    <property type="protein sequence ID" value="CAB4364997.1"/>
    <property type="molecule type" value="Genomic_DNA"/>
</dbReference>
<dbReference type="PRINTS" id="PR00081">
    <property type="entry name" value="GDHRDH"/>
</dbReference>
<protein>
    <submittedName>
        <fullName evidence="4">Unannotated protein</fullName>
    </submittedName>
</protein>
<evidence type="ECO:0000313" key="7">
    <source>
        <dbReference type="EMBL" id="CAB4947999.1"/>
    </source>
</evidence>
<dbReference type="GO" id="GO:0016491">
    <property type="term" value="F:oxidoreductase activity"/>
    <property type="evidence" value="ECO:0007669"/>
    <property type="project" value="UniProtKB-KW"/>
</dbReference>
<evidence type="ECO:0000313" key="8">
    <source>
        <dbReference type="EMBL" id="CAB4982823.1"/>
    </source>
</evidence>
<reference evidence="4" key="1">
    <citation type="submission" date="2020-05" db="EMBL/GenBank/DDBJ databases">
        <authorList>
            <person name="Chiriac C."/>
            <person name="Salcher M."/>
            <person name="Ghai R."/>
            <person name="Kavagutti S V."/>
        </authorList>
    </citation>
    <scope>NUCLEOTIDE SEQUENCE</scope>
</reference>
<dbReference type="Pfam" id="PF00106">
    <property type="entry name" value="adh_short"/>
    <property type="match status" value="1"/>
</dbReference>
<evidence type="ECO:0000313" key="6">
    <source>
        <dbReference type="EMBL" id="CAB4847262.1"/>
    </source>
</evidence>
<dbReference type="Gene3D" id="3.40.50.720">
    <property type="entry name" value="NAD(P)-binding Rossmann-like Domain"/>
    <property type="match status" value="1"/>
</dbReference>
<dbReference type="EMBL" id="CAEZYF010000021">
    <property type="protein sequence ID" value="CAB4737638.1"/>
    <property type="molecule type" value="Genomic_DNA"/>
</dbReference>
<evidence type="ECO:0000313" key="3">
    <source>
        <dbReference type="EMBL" id="CAB4364997.1"/>
    </source>
</evidence>
<dbReference type="PANTHER" id="PTHR45024">
    <property type="entry name" value="DEHYDROGENASES, SHORT CHAIN"/>
    <property type="match status" value="1"/>
</dbReference>
<dbReference type="PRINTS" id="PR00080">
    <property type="entry name" value="SDRFAMILY"/>
</dbReference>
<keyword evidence="2" id="KW-0560">Oxidoreductase</keyword>
<dbReference type="EMBL" id="CAFBOL010000016">
    <property type="protein sequence ID" value="CAB4982823.1"/>
    <property type="molecule type" value="Genomic_DNA"/>
</dbReference>
<sequence>MTSALTGPLTGRVAIVTGAGGGIGREHALALAAAGAEVVVNDLGVDLDGTGGSAEHAERVVAEITALGGTAVANADSVADFDGAGRIVASAIDAFGRLDILVNNASVFRDGPFTTMTPQDFAADVAVHLFGTFHMCKHALPQMVLQGSGRVINTTSSAWYSGVGYAAYAAVKGGITSMTYDLAEEFRHLGITVNAIAPGALTEHRAVNGIAWMEKITAAGIALVAGPPAPEALGAEFVPPIVVFLASDEAGAVTGKIFEAIAGSVGVFSRPDVVARVMKDPALGPWTQAELRAALPNTILPELNQ</sequence>
<dbReference type="PANTHER" id="PTHR45024:SF2">
    <property type="entry name" value="SCP2 DOMAIN-CONTAINING PROTEIN"/>
    <property type="match status" value="1"/>
</dbReference>
<accession>A0A6J6SSJ7</accession>
<evidence type="ECO:0000256" key="1">
    <source>
        <dbReference type="ARBA" id="ARBA00006484"/>
    </source>
</evidence>
<dbReference type="AlphaFoldDB" id="A0A6J6SSJ7"/>
<gene>
    <name evidence="4" type="ORF">UFOPK2656_02659</name>
    <name evidence="5" type="ORF">UFOPK3099_01114</name>
    <name evidence="6" type="ORF">UFOPK3267_00444</name>
    <name evidence="7" type="ORF">UFOPK3651_02653</name>
    <name evidence="8" type="ORF">UFOPK3931_00917</name>
    <name evidence="3" type="ORF">UFOPK4189_02756</name>
</gene>
<evidence type="ECO:0000256" key="2">
    <source>
        <dbReference type="ARBA" id="ARBA00023002"/>
    </source>
</evidence>
<organism evidence="4">
    <name type="scientific">freshwater metagenome</name>
    <dbReference type="NCBI Taxonomy" id="449393"/>
    <lineage>
        <taxon>unclassified sequences</taxon>
        <taxon>metagenomes</taxon>
        <taxon>ecological metagenomes</taxon>
    </lineage>
</organism>
<evidence type="ECO:0000313" key="4">
    <source>
        <dbReference type="EMBL" id="CAB4737638.1"/>
    </source>
</evidence>
<dbReference type="SUPFAM" id="SSF51735">
    <property type="entry name" value="NAD(P)-binding Rossmann-fold domains"/>
    <property type="match status" value="1"/>
</dbReference>
<comment type="similarity">
    <text evidence="1">Belongs to the short-chain dehydrogenases/reductases (SDR) family.</text>
</comment>
<proteinExistence type="inferred from homology"/>
<dbReference type="InterPro" id="IPR036291">
    <property type="entry name" value="NAD(P)-bd_dom_sf"/>
</dbReference>
<name>A0A6J6SSJ7_9ZZZZ</name>
<dbReference type="InterPro" id="IPR051687">
    <property type="entry name" value="Peroxisomal_Beta-Oxidation"/>
</dbReference>
<dbReference type="EMBL" id="CAFBIY010000015">
    <property type="protein sequence ID" value="CAB4847262.1"/>
    <property type="molecule type" value="Genomic_DNA"/>
</dbReference>
<dbReference type="EMBL" id="CAFAAV010000070">
    <property type="protein sequence ID" value="CAB4816569.1"/>
    <property type="molecule type" value="Genomic_DNA"/>
</dbReference>